<feature type="chain" id="PRO_5006617673" evidence="1">
    <location>
        <begin position="26"/>
        <end position="92"/>
    </location>
</feature>
<organism evidence="2 3">
    <name type="scientific">Vigna angularis var. angularis</name>
    <dbReference type="NCBI Taxonomy" id="157739"/>
    <lineage>
        <taxon>Eukaryota</taxon>
        <taxon>Viridiplantae</taxon>
        <taxon>Streptophyta</taxon>
        <taxon>Embryophyta</taxon>
        <taxon>Tracheophyta</taxon>
        <taxon>Spermatophyta</taxon>
        <taxon>Magnoliopsida</taxon>
        <taxon>eudicotyledons</taxon>
        <taxon>Gunneridae</taxon>
        <taxon>Pentapetalae</taxon>
        <taxon>rosids</taxon>
        <taxon>fabids</taxon>
        <taxon>Fabales</taxon>
        <taxon>Fabaceae</taxon>
        <taxon>Papilionoideae</taxon>
        <taxon>50 kb inversion clade</taxon>
        <taxon>NPAAA clade</taxon>
        <taxon>indigoferoid/millettioid clade</taxon>
        <taxon>Phaseoleae</taxon>
        <taxon>Vigna</taxon>
    </lineage>
</organism>
<dbReference type="Proteomes" id="UP000291084">
    <property type="component" value="Chromosome 5"/>
</dbReference>
<evidence type="ECO:0000256" key="1">
    <source>
        <dbReference type="SAM" id="SignalP"/>
    </source>
</evidence>
<accession>A0A0S3S244</accession>
<sequence length="92" mass="9759">MASSKSLITAFVLALTFSSMSMSLAARHLLQTTAPNFPSIPSLPKSTLPPLPSLPQFNLPPMNSLPSFPTFTFPTTMPSIPFLSPPPSTSSP</sequence>
<protein>
    <submittedName>
        <fullName evidence="2">Uncharacterized protein</fullName>
    </submittedName>
</protein>
<feature type="signal peptide" evidence="1">
    <location>
        <begin position="1"/>
        <end position="25"/>
    </location>
</feature>
<dbReference type="OrthoDB" id="1436430at2759"/>
<gene>
    <name evidence="2" type="primary">Vigan.05G023500</name>
    <name evidence="2" type="ORF">VIGAN_05023500</name>
</gene>
<evidence type="ECO:0000313" key="3">
    <source>
        <dbReference type="Proteomes" id="UP000291084"/>
    </source>
</evidence>
<keyword evidence="1" id="KW-0732">Signal</keyword>
<proteinExistence type="predicted"/>
<dbReference type="EMBL" id="AP015038">
    <property type="protein sequence ID" value="BAT86905.1"/>
    <property type="molecule type" value="Genomic_DNA"/>
</dbReference>
<dbReference type="PANTHER" id="PTHR48216:SF1">
    <property type="match status" value="1"/>
</dbReference>
<dbReference type="AlphaFoldDB" id="A0A0S3S244"/>
<keyword evidence="3" id="KW-1185">Reference proteome</keyword>
<dbReference type="PANTHER" id="PTHR48216">
    <property type="match status" value="1"/>
</dbReference>
<name>A0A0S3S244_PHAAN</name>
<reference evidence="2 3" key="1">
    <citation type="journal article" date="2015" name="Sci. Rep.">
        <title>The power of single molecule real-time sequencing technology in the de novo assembly of a eukaryotic genome.</title>
        <authorList>
            <person name="Sakai H."/>
            <person name="Naito K."/>
            <person name="Ogiso-Tanaka E."/>
            <person name="Takahashi Y."/>
            <person name="Iseki K."/>
            <person name="Muto C."/>
            <person name="Satou K."/>
            <person name="Teruya K."/>
            <person name="Shiroma A."/>
            <person name="Shimoji M."/>
            <person name="Hirano T."/>
            <person name="Itoh T."/>
            <person name="Kaga A."/>
            <person name="Tomooka N."/>
        </authorList>
    </citation>
    <scope>NUCLEOTIDE SEQUENCE [LARGE SCALE GENOMIC DNA]</scope>
    <source>
        <strain evidence="3">cv. Shumari</strain>
    </source>
</reference>
<evidence type="ECO:0000313" key="2">
    <source>
        <dbReference type="EMBL" id="BAT86905.1"/>
    </source>
</evidence>